<evidence type="ECO:0000313" key="5">
    <source>
        <dbReference type="Proteomes" id="UP000319578"/>
    </source>
</evidence>
<reference evidence="2 5" key="3">
    <citation type="submission" date="2019-06" db="EMBL/GenBank/DDBJ databases">
        <title>Whole genome shotgun sequence of Brevibacillus reuszeri NBRC 15719.</title>
        <authorList>
            <person name="Hosoyama A."/>
            <person name="Uohara A."/>
            <person name="Ohji S."/>
            <person name="Ichikawa N."/>
        </authorList>
    </citation>
    <scope>NUCLEOTIDE SEQUENCE [LARGE SCALE GENOMIC DNA]</scope>
    <source>
        <strain evidence="2 5">NBRC 15719</strain>
    </source>
</reference>
<evidence type="ECO:0000313" key="4">
    <source>
        <dbReference type="Proteomes" id="UP000036834"/>
    </source>
</evidence>
<reference evidence="4" key="1">
    <citation type="submission" date="2015-07" db="EMBL/GenBank/DDBJ databases">
        <title>Genome sequencing project for genomic taxonomy and phylogenomics of Bacillus-like bacteria.</title>
        <authorList>
            <person name="Liu B."/>
            <person name="Wang J."/>
            <person name="Zhu Y."/>
            <person name="Liu G."/>
            <person name="Chen Q."/>
            <person name="Chen Z."/>
            <person name="Lan J."/>
            <person name="Che J."/>
            <person name="Ge C."/>
            <person name="Shi H."/>
            <person name="Pan Z."/>
            <person name="Liu X."/>
        </authorList>
    </citation>
    <scope>NUCLEOTIDE SEQUENCE [LARGE SCALE GENOMIC DNA]</scope>
    <source>
        <strain evidence="4">DSM 9887</strain>
    </source>
</reference>
<keyword evidence="1" id="KW-0472">Membrane</keyword>
<evidence type="ECO:0000313" key="3">
    <source>
        <dbReference type="EMBL" id="KNB72961.1"/>
    </source>
</evidence>
<organism evidence="3 4">
    <name type="scientific">Brevibacillus reuszeri</name>
    <dbReference type="NCBI Taxonomy" id="54915"/>
    <lineage>
        <taxon>Bacteria</taxon>
        <taxon>Bacillati</taxon>
        <taxon>Bacillota</taxon>
        <taxon>Bacilli</taxon>
        <taxon>Bacillales</taxon>
        <taxon>Paenibacillaceae</taxon>
        <taxon>Brevibacillus</taxon>
    </lineage>
</organism>
<keyword evidence="5" id="KW-1185">Reference proteome</keyword>
<dbReference type="EMBL" id="LGIQ01000007">
    <property type="protein sequence ID" value="KNB72961.1"/>
    <property type="molecule type" value="Genomic_DNA"/>
</dbReference>
<evidence type="ECO:0000256" key="1">
    <source>
        <dbReference type="SAM" id="Phobius"/>
    </source>
</evidence>
<dbReference type="EMBL" id="BJON01000031">
    <property type="protein sequence ID" value="GED72578.1"/>
    <property type="molecule type" value="Genomic_DNA"/>
</dbReference>
<accession>A0A0K9YWB2</accession>
<feature type="transmembrane region" description="Helical" evidence="1">
    <location>
        <begin position="6"/>
        <end position="26"/>
    </location>
</feature>
<dbReference type="Proteomes" id="UP000036834">
    <property type="component" value="Unassembled WGS sequence"/>
</dbReference>
<keyword evidence="1" id="KW-1133">Transmembrane helix</keyword>
<keyword evidence="1" id="KW-0812">Transmembrane</keyword>
<comment type="caution">
    <text evidence="3">The sequence shown here is derived from an EMBL/GenBank/DDBJ whole genome shotgun (WGS) entry which is preliminary data.</text>
</comment>
<protein>
    <submittedName>
        <fullName evidence="3">Uncharacterized protein</fullName>
    </submittedName>
</protein>
<proteinExistence type="predicted"/>
<evidence type="ECO:0000313" key="2">
    <source>
        <dbReference type="EMBL" id="GED72578.1"/>
    </source>
</evidence>
<dbReference type="STRING" id="54915.ADS79_14160"/>
<dbReference type="PATRIC" id="fig|54915.3.peg.1857"/>
<name>A0A0K9YWB2_9BACL</name>
<dbReference type="AlphaFoldDB" id="A0A0K9YWB2"/>
<reference evidence="3" key="2">
    <citation type="submission" date="2015-07" db="EMBL/GenBank/DDBJ databases">
        <title>MeaNS - Measles Nucleotide Surveillance Program.</title>
        <authorList>
            <person name="Tran T."/>
            <person name="Druce J."/>
        </authorList>
    </citation>
    <scope>NUCLEOTIDE SEQUENCE</scope>
    <source>
        <strain evidence="3">DSM 9887</strain>
    </source>
</reference>
<dbReference type="Proteomes" id="UP000319578">
    <property type="component" value="Unassembled WGS sequence"/>
</dbReference>
<sequence length="185" mass="20991">MNFSITEILGVLGFILALINLGISLYKDFYRKPTLHYKLKNYAKSEKNGDFSFQVSIRLIAKHGDVYLTGAKVKNQGLVNKNVFALTTDKITAKAFNDGKVDIKTAVNFMNEDMSLNTINDIFVNAETAKGIEKIEVDDLLIKNQSALTLNFYFSTYNRDKASIPLEDWKFVITTDYQEIQIDLP</sequence>
<gene>
    <name evidence="3" type="ORF">ADS79_14160</name>
    <name evidence="2" type="ORF">BRE01_62800</name>
</gene>
<dbReference type="RefSeq" id="WP_049739013.1">
    <property type="nucleotide sequence ID" value="NZ_BJON01000031.1"/>
</dbReference>